<sequence>MTSLPELRLLRITASLLLAIFVTAPRAQPAPSPGAVPQNSMAQRMQACVVCHGREGRATNQGYFPRIAGKPAGYLYSQLKNFQAGRRKYAAMNHLVEHMSDDYLRGIADYFAGLDLPYPPAQPTTLAPAEQRAAEALVWRGSPERGIPACVACHGQQLAGMLPATPGLLTLPADYLSAQMGAWRTGQRKARAPDCMAQVANKLSPDELSVMAKWLSSQTLSPGTKPAPASNEALPIRCGSLEP</sequence>
<evidence type="ECO:0000256" key="6">
    <source>
        <dbReference type="SAM" id="MobiDB-lite"/>
    </source>
</evidence>
<name>A0A6N8ITG0_9BURK</name>
<dbReference type="AlphaFoldDB" id="A0A6N8ITG0"/>
<dbReference type="RefSeq" id="WP_157398039.1">
    <property type="nucleotide sequence ID" value="NZ_WSEL01000003.1"/>
</dbReference>
<dbReference type="PANTHER" id="PTHR33751">
    <property type="entry name" value="CBB3-TYPE CYTOCHROME C OXIDASE SUBUNIT FIXP"/>
    <property type="match status" value="1"/>
</dbReference>
<keyword evidence="7" id="KW-0732">Signal</keyword>
<feature type="region of interest" description="Disordered" evidence="6">
    <location>
        <begin position="219"/>
        <end position="243"/>
    </location>
</feature>
<dbReference type="EMBL" id="WSEL01000003">
    <property type="protein sequence ID" value="MVQ30117.1"/>
    <property type="molecule type" value="Genomic_DNA"/>
</dbReference>
<keyword evidence="2 5" id="KW-0479">Metal-binding</keyword>
<proteinExistence type="predicted"/>
<evidence type="ECO:0000256" key="3">
    <source>
        <dbReference type="ARBA" id="ARBA00023004"/>
    </source>
</evidence>
<evidence type="ECO:0000313" key="9">
    <source>
        <dbReference type="EMBL" id="MVQ30117.1"/>
    </source>
</evidence>
<dbReference type="GO" id="GO:0009055">
    <property type="term" value="F:electron transfer activity"/>
    <property type="evidence" value="ECO:0007669"/>
    <property type="project" value="InterPro"/>
</dbReference>
<evidence type="ECO:0000313" key="10">
    <source>
        <dbReference type="Proteomes" id="UP000469385"/>
    </source>
</evidence>
<evidence type="ECO:0000256" key="2">
    <source>
        <dbReference type="ARBA" id="ARBA00022723"/>
    </source>
</evidence>
<evidence type="ECO:0000256" key="1">
    <source>
        <dbReference type="ARBA" id="ARBA00022617"/>
    </source>
</evidence>
<feature type="domain" description="Cytochrome c" evidence="8">
    <location>
        <begin position="34"/>
        <end position="115"/>
    </location>
</feature>
<feature type="binding site" description="covalent" evidence="4">
    <location>
        <position position="48"/>
    </location>
    <ligand>
        <name>heme c</name>
        <dbReference type="ChEBI" id="CHEBI:61717"/>
        <label>1</label>
    </ligand>
</feature>
<comment type="PTM">
    <text evidence="4">Binds 2 heme c groups covalently per subunit.</text>
</comment>
<accession>A0A6N8ITG0</accession>
<dbReference type="SUPFAM" id="SSF46626">
    <property type="entry name" value="Cytochrome c"/>
    <property type="match status" value="2"/>
</dbReference>
<keyword evidence="3 5" id="KW-0408">Iron</keyword>
<gene>
    <name evidence="9" type="ORF">GON04_11700</name>
</gene>
<dbReference type="InterPro" id="IPR024167">
    <property type="entry name" value="Cytochrome_c4-like"/>
</dbReference>
<feature type="chain" id="PRO_5026688395" evidence="7">
    <location>
        <begin position="30"/>
        <end position="243"/>
    </location>
</feature>
<evidence type="ECO:0000256" key="7">
    <source>
        <dbReference type="SAM" id="SignalP"/>
    </source>
</evidence>
<comment type="caution">
    <text evidence="9">The sequence shown here is derived from an EMBL/GenBank/DDBJ whole genome shotgun (WGS) entry which is preliminary data.</text>
</comment>
<feature type="domain" description="Cytochrome c" evidence="8">
    <location>
        <begin position="136"/>
        <end position="219"/>
    </location>
</feature>
<organism evidence="9 10">
    <name type="scientific">Ramlibacter pinisoli</name>
    <dbReference type="NCBI Taxonomy" id="2682844"/>
    <lineage>
        <taxon>Bacteria</taxon>
        <taxon>Pseudomonadati</taxon>
        <taxon>Pseudomonadota</taxon>
        <taxon>Betaproteobacteria</taxon>
        <taxon>Burkholderiales</taxon>
        <taxon>Comamonadaceae</taxon>
        <taxon>Ramlibacter</taxon>
    </lineage>
</organism>
<feature type="signal peptide" evidence="7">
    <location>
        <begin position="1"/>
        <end position="29"/>
    </location>
</feature>
<evidence type="ECO:0000256" key="5">
    <source>
        <dbReference type="PIRSR" id="PIRSR000005-2"/>
    </source>
</evidence>
<feature type="binding site" description="covalent" evidence="4">
    <location>
        <position position="51"/>
    </location>
    <ligand>
        <name>heme c</name>
        <dbReference type="ChEBI" id="CHEBI:61717"/>
        <label>1</label>
    </ligand>
</feature>
<dbReference type="InterPro" id="IPR050597">
    <property type="entry name" value="Cytochrome_c_Oxidase_Subunit"/>
</dbReference>
<dbReference type="InterPro" id="IPR036909">
    <property type="entry name" value="Cyt_c-like_dom_sf"/>
</dbReference>
<dbReference type="GO" id="GO:0020037">
    <property type="term" value="F:heme binding"/>
    <property type="evidence" value="ECO:0007669"/>
    <property type="project" value="InterPro"/>
</dbReference>
<dbReference type="InterPro" id="IPR009056">
    <property type="entry name" value="Cyt_c-like_dom"/>
</dbReference>
<keyword evidence="1 4" id="KW-0349">Heme</keyword>
<keyword evidence="10" id="KW-1185">Reference proteome</keyword>
<dbReference type="Proteomes" id="UP000469385">
    <property type="component" value="Unassembled WGS sequence"/>
</dbReference>
<feature type="binding site" description="axial binding residue" evidence="5">
    <location>
        <position position="154"/>
    </location>
    <ligand>
        <name>heme c</name>
        <dbReference type="ChEBI" id="CHEBI:61717"/>
        <label>2</label>
    </ligand>
    <ligandPart>
        <name>Fe</name>
        <dbReference type="ChEBI" id="CHEBI:18248"/>
    </ligandPart>
</feature>
<reference evidence="9 10" key="1">
    <citation type="submission" date="2019-12" db="EMBL/GenBank/DDBJ databases">
        <authorList>
            <person name="Huq M.A."/>
        </authorList>
    </citation>
    <scope>NUCLEOTIDE SEQUENCE [LARGE SCALE GENOMIC DNA]</scope>
    <source>
        <strain evidence="9 10">MAH-25</strain>
    </source>
</reference>
<evidence type="ECO:0000259" key="8">
    <source>
        <dbReference type="PROSITE" id="PS51007"/>
    </source>
</evidence>
<evidence type="ECO:0000256" key="4">
    <source>
        <dbReference type="PIRSR" id="PIRSR000005-1"/>
    </source>
</evidence>
<protein>
    <submittedName>
        <fullName evidence="9">C-type cytochrome</fullName>
    </submittedName>
</protein>
<feature type="binding site" description="axial binding residue" evidence="5">
    <location>
        <position position="196"/>
    </location>
    <ligand>
        <name>heme c</name>
        <dbReference type="ChEBI" id="CHEBI:61717"/>
        <label>2</label>
    </ligand>
    <ligandPart>
        <name>Fe</name>
        <dbReference type="ChEBI" id="CHEBI:18248"/>
    </ligandPart>
</feature>
<dbReference type="PANTHER" id="PTHR33751:SF11">
    <property type="entry name" value="BLL4483 PROTEIN"/>
    <property type="match status" value="1"/>
</dbReference>
<dbReference type="PIRSF" id="PIRSF000005">
    <property type="entry name" value="Cytochrome_c4"/>
    <property type="match status" value="1"/>
</dbReference>
<dbReference type="GO" id="GO:0042597">
    <property type="term" value="C:periplasmic space"/>
    <property type="evidence" value="ECO:0007669"/>
    <property type="project" value="InterPro"/>
</dbReference>
<feature type="binding site" description="axial binding residue" evidence="5">
    <location>
        <position position="92"/>
    </location>
    <ligand>
        <name>heme c</name>
        <dbReference type="ChEBI" id="CHEBI:61717"/>
        <label>1</label>
    </ligand>
    <ligandPart>
        <name>Fe</name>
        <dbReference type="ChEBI" id="CHEBI:18248"/>
    </ligandPart>
</feature>
<feature type="binding site" description="covalent" evidence="4">
    <location>
        <position position="153"/>
    </location>
    <ligand>
        <name>heme c</name>
        <dbReference type="ChEBI" id="CHEBI:61717"/>
        <label>2</label>
    </ligand>
</feature>
<dbReference type="Gene3D" id="1.10.760.10">
    <property type="entry name" value="Cytochrome c-like domain"/>
    <property type="match status" value="2"/>
</dbReference>
<dbReference type="PROSITE" id="PS51007">
    <property type="entry name" value="CYTC"/>
    <property type="match status" value="2"/>
</dbReference>
<feature type="binding site" description="covalent" evidence="4">
    <location>
        <position position="150"/>
    </location>
    <ligand>
        <name>heme c</name>
        <dbReference type="ChEBI" id="CHEBI:61717"/>
        <label>2</label>
    </ligand>
</feature>
<dbReference type="GO" id="GO:0005506">
    <property type="term" value="F:iron ion binding"/>
    <property type="evidence" value="ECO:0007669"/>
    <property type="project" value="InterPro"/>
</dbReference>
<feature type="binding site" description="axial binding residue" evidence="5">
    <location>
        <position position="52"/>
    </location>
    <ligand>
        <name>heme c</name>
        <dbReference type="ChEBI" id="CHEBI:61717"/>
        <label>1</label>
    </ligand>
    <ligandPart>
        <name>Fe</name>
        <dbReference type="ChEBI" id="CHEBI:18248"/>
    </ligandPart>
</feature>